<dbReference type="Proteomes" id="UP000547973">
    <property type="component" value="Unassembled WGS sequence"/>
</dbReference>
<protein>
    <submittedName>
        <fullName evidence="6">AcrR family transcriptional regulator</fullName>
    </submittedName>
</protein>
<dbReference type="SUPFAM" id="SSF46689">
    <property type="entry name" value="Homeodomain-like"/>
    <property type="match status" value="1"/>
</dbReference>
<dbReference type="AlphaFoldDB" id="A0A7Z0CLE8"/>
<dbReference type="Pfam" id="PF00440">
    <property type="entry name" value="TetR_N"/>
    <property type="match status" value="1"/>
</dbReference>
<feature type="domain" description="HTH tetR-type" evidence="5">
    <location>
        <begin position="6"/>
        <end position="66"/>
    </location>
</feature>
<dbReference type="InterPro" id="IPR023772">
    <property type="entry name" value="DNA-bd_HTH_TetR-type_CS"/>
</dbReference>
<organism evidence="6 7">
    <name type="scientific">Demequina lutea</name>
    <dbReference type="NCBI Taxonomy" id="431489"/>
    <lineage>
        <taxon>Bacteria</taxon>
        <taxon>Bacillati</taxon>
        <taxon>Actinomycetota</taxon>
        <taxon>Actinomycetes</taxon>
        <taxon>Micrococcales</taxon>
        <taxon>Demequinaceae</taxon>
        <taxon>Demequina</taxon>
    </lineage>
</organism>
<dbReference type="RefSeq" id="WP_062075154.1">
    <property type="nucleotide sequence ID" value="NZ_BBRC01000006.1"/>
</dbReference>
<evidence type="ECO:0000313" key="7">
    <source>
        <dbReference type="Proteomes" id="UP000547973"/>
    </source>
</evidence>
<evidence type="ECO:0000259" key="5">
    <source>
        <dbReference type="PROSITE" id="PS50977"/>
    </source>
</evidence>
<dbReference type="InterPro" id="IPR036271">
    <property type="entry name" value="Tet_transcr_reg_TetR-rel_C_sf"/>
</dbReference>
<dbReference type="EMBL" id="JACBZO010000001">
    <property type="protein sequence ID" value="NYI42690.1"/>
    <property type="molecule type" value="Genomic_DNA"/>
</dbReference>
<dbReference type="SUPFAM" id="SSF48498">
    <property type="entry name" value="Tetracyclin repressor-like, C-terminal domain"/>
    <property type="match status" value="1"/>
</dbReference>
<accession>A0A7Z0CLE8</accession>
<dbReference type="PROSITE" id="PS50977">
    <property type="entry name" value="HTH_TETR_2"/>
    <property type="match status" value="1"/>
</dbReference>
<evidence type="ECO:0000256" key="2">
    <source>
        <dbReference type="ARBA" id="ARBA00023125"/>
    </source>
</evidence>
<comment type="caution">
    <text evidence="6">The sequence shown here is derived from an EMBL/GenBank/DDBJ whole genome shotgun (WGS) entry which is preliminary data.</text>
</comment>
<dbReference type="InterPro" id="IPR009057">
    <property type="entry name" value="Homeodomain-like_sf"/>
</dbReference>
<feature type="DNA-binding region" description="H-T-H motif" evidence="4">
    <location>
        <begin position="29"/>
        <end position="48"/>
    </location>
</feature>
<evidence type="ECO:0000256" key="1">
    <source>
        <dbReference type="ARBA" id="ARBA00023015"/>
    </source>
</evidence>
<dbReference type="PANTHER" id="PTHR47506">
    <property type="entry name" value="TRANSCRIPTIONAL REGULATORY PROTEIN"/>
    <property type="match status" value="1"/>
</dbReference>
<dbReference type="PRINTS" id="PR00455">
    <property type="entry name" value="HTHTETR"/>
</dbReference>
<dbReference type="GO" id="GO:0003677">
    <property type="term" value="F:DNA binding"/>
    <property type="evidence" value="ECO:0007669"/>
    <property type="project" value="UniProtKB-UniRule"/>
</dbReference>
<name>A0A7Z0CLE8_9MICO</name>
<dbReference type="PROSITE" id="PS01081">
    <property type="entry name" value="HTH_TETR_1"/>
    <property type="match status" value="1"/>
</dbReference>
<keyword evidence="2 4" id="KW-0238">DNA-binding</keyword>
<evidence type="ECO:0000313" key="6">
    <source>
        <dbReference type="EMBL" id="NYI42690.1"/>
    </source>
</evidence>
<dbReference type="Gene3D" id="1.10.357.10">
    <property type="entry name" value="Tetracycline Repressor, domain 2"/>
    <property type="match status" value="1"/>
</dbReference>
<gene>
    <name evidence="6" type="ORF">BKA03_002809</name>
</gene>
<dbReference type="InterPro" id="IPR001647">
    <property type="entry name" value="HTH_TetR"/>
</dbReference>
<keyword evidence="7" id="KW-1185">Reference proteome</keyword>
<reference evidence="6 7" key="1">
    <citation type="submission" date="2020-07" db="EMBL/GenBank/DDBJ databases">
        <title>Sequencing the genomes of 1000 actinobacteria strains.</title>
        <authorList>
            <person name="Klenk H.-P."/>
        </authorList>
    </citation>
    <scope>NUCLEOTIDE SEQUENCE [LARGE SCALE GENOMIC DNA]</scope>
    <source>
        <strain evidence="6 7">DSM 19970</strain>
    </source>
</reference>
<sequence>MPRPATDKRDRLADAALDLTYRRGFERTSIADIAEHAGVAPGSVYYYFKTKDDVGQAIVDTLSGRYLSVIEGWRDLAAPEDRLVSFLDMYLDDADNVRAFGCPLGAVCAELGRHSPELGAAAGEVFSALIDWAAGEFAELGFAEAAARARATHLIAVMQGAAALTHALDDPEPLQREAAHLERWIRRAGE</sequence>
<dbReference type="Pfam" id="PF21993">
    <property type="entry name" value="TetR_C_13_2"/>
    <property type="match status" value="1"/>
</dbReference>
<evidence type="ECO:0000256" key="3">
    <source>
        <dbReference type="ARBA" id="ARBA00023163"/>
    </source>
</evidence>
<proteinExistence type="predicted"/>
<dbReference type="InterPro" id="IPR054156">
    <property type="entry name" value="YxaF_TetR_C"/>
</dbReference>
<dbReference type="PANTHER" id="PTHR47506:SF1">
    <property type="entry name" value="HTH-TYPE TRANSCRIPTIONAL REGULATOR YJDC"/>
    <property type="match status" value="1"/>
</dbReference>
<evidence type="ECO:0000256" key="4">
    <source>
        <dbReference type="PROSITE-ProRule" id="PRU00335"/>
    </source>
</evidence>
<keyword evidence="3" id="KW-0804">Transcription</keyword>
<keyword evidence="1" id="KW-0805">Transcription regulation</keyword>
<dbReference type="OrthoDB" id="8701707at2"/>